<gene>
    <name evidence="10" type="ORF">DEM34_06495</name>
    <name evidence="9" type="ORF">DEM34_18665</name>
</gene>
<keyword evidence="7" id="KW-0732">Signal</keyword>
<dbReference type="InterPro" id="IPR051156">
    <property type="entry name" value="Mito/Outer_Membr_Metalloprot"/>
</dbReference>
<feature type="domain" description="Peptidase M48" evidence="8">
    <location>
        <begin position="63"/>
        <end position="241"/>
    </location>
</feature>
<dbReference type="RefSeq" id="WP_109677433.1">
    <property type="nucleotide sequence ID" value="NZ_CP086615.1"/>
</dbReference>
<evidence type="ECO:0000313" key="11">
    <source>
        <dbReference type="Proteomes" id="UP000245474"/>
    </source>
</evidence>
<evidence type="ECO:0000256" key="6">
    <source>
        <dbReference type="RuleBase" id="RU003983"/>
    </source>
</evidence>
<evidence type="ECO:0000256" key="7">
    <source>
        <dbReference type="SAM" id="SignalP"/>
    </source>
</evidence>
<feature type="chain" id="PRO_5033327521" evidence="7">
    <location>
        <begin position="20"/>
        <end position="267"/>
    </location>
</feature>
<keyword evidence="3 6" id="KW-0378">Hydrolase</keyword>
<keyword evidence="5 6" id="KW-0482">Metalloprotease</keyword>
<dbReference type="InterPro" id="IPR001915">
    <property type="entry name" value="Peptidase_M48"/>
</dbReference>
<dbReference type="PROSITE" id="PS51257">
    <property type="entry name" value="PROKAR_LIPOPROTEIN"/>
    <property type="match status" value="1"/>
</dbReference>
<evidence type="ECO:0000256" key="1">
    <source>
        <dbReference type="ARBA" id="ARBA00022670"/>
    </source>
</evidence>
<comment type="caution">
    <text evidence="9">The sequence shown here is derived from an EMBL/GenBank/DDBJ whole genome shotgun (WGS) entry which is preliminary data.</text>
</comment>
<dbReference type="Proteomes" id="UP000245474">
    <property type="component" value="Unassembled WGS sequence"/>
</dbReference>
<dbReference type="PANTHER" id="PTHR22726">
    <property type="entry name" value="METALLOENDOPEPTIDASE OMA1"/>
    <property type="match status" value="1"/>
</dbReference>
<accession>A0A2U2MVW6</accession>
<proteinExistence type="inferred from homology"/>
<keyword evidence="11" id="KW-1185">Reference proteome</keyword>
<dbReference type="GO" id="GO:0051603">
    <property type="term" value="P:proteolysis involved in protein catabolic process"/>
    <property type="evidence" value="ECO:0007669"/>
    <property type="project" value="TreeGrafter"/>
</dbReference>
<evidence type="ECO:0000256" key="5">
    <source>
        <dbReference type="ARBA" id="ARBA00023049"/>
    </source>
</evidence>
<evidence type="ECO:0000256" key="2">
    <source>
        <dbReference type="ARBA" id="ARBA00022723"/>
    </source>
</evidence>
<keyword evidence="4 6" id="KW-0862">Zinc</keyword>
<evidence type="ECO:0000313" key="9">
    <source>
        <dbReference type="EMBL" id="PWG61000.1"/>
    </source>
</evidence>
<dbReference type="GO" id="GO:0046872">
    <property type="term" value="F:metal ion binding"/>
    <property type="evidence" value="ECO:0007669"/>
    <property type="project" value="UniProtKB-KW"/>
</dbReference>
<protein>
    <submittedName>
        <fullName evidence="9">Peptidase</fullName>
    </submittedName>
</protein>
<name>A0A2U2MVW6_9GAMM</name>
<feature type="signal peptide" evidence="7">
    <location>
        <begin position="1"/>
        <end position="19"/>
    </location>
</feature>
<dbReference type="AlphaFoldDB" id="A0A2U2MVW6"/>
<keyword evidence="1 6" id="KW-0645">Protease</keyword>
<dbReference type="GO" id="GO:0004222">
    <property type="term" value="F:metalloendopeptidase activity"/>
    <property type="evidence" value="ECO:0007669"/>
    <property type="project" value="InterPro"/>
</dbReference>
<dbReference type="OrthoDB" id="9810445at2"/>
<dbReference type="Pfam" id="PF01435">
    <property type="entry name" value="Peptidase_M48"/>
    <property type="match status" value="1"/>
</dbReference>
<evidence type="ECO:0000313" key="10">
    <source>
        <dbReference type="EMBL" id="PWG64143.1"/>
    </source>
</evidence>
<dbReference type="EMBL" id="QFFI01000007">
    <property type="protein sequence ID" value="PWG64143.1"/>
    <property type="molecule type" value="Genomic_DNA"/>
</dbReference>
<sequence>MLRRLSTLAVAALLAAACATSPTGRQQLQLFPASQLEEMGVQAYRQMREEEPVLEEGPAVTYVQCVTDALLPQVPERYARDDWEVTVFDSEQINAFALPGGKIGVYTGLLEVAETPAQLATVIGHEIGHVMAEHGNERMSTQMATVAGLTALQIMAGGSRERQQALAVLGLGAQVGIILPFSRLHESEADQIGLELMARAGFDPRESVQLWRNMAEAGGDGPPEFLSTHPSKDTRIRDLEAQMDGALGLYRQAQARGRDPDCRPPRG</sequence>
<reference evidence="9 11" key="1">
    <citation type="submission" date="2018-05" db="EMBL/GenBank/DDBJ databases">
        <title>Spiribacter halobius sp. nov., a moderately halophilic bacterium isolated from marine solar saltern.</title>
        <authorList>
            <person name="Zheng W.-S."/>
            <person name="Lu D.-C."/>
            <person name="Du Z.-J."/>
        </authorList>
    </citation>
    <scope>NUCLEOTIDE SEQUENCE [LARGE SCALE GENOMIC DNA]</scope>
    <source>
        <strain evidence="9 11">E85</strain>
    </source>
</reference>
<dbReference type="GO" id="GO:0016020">
    <property type="term" value="C:membrane"/>
    <property type="evidence" value="ECO:0007669"/>
    <property type="project" value="TreeGrafter"/>
</dbReference>
<comment type="similarity">
    <text evidence="6">Belongs to the peptidase M48 family.</text>
</comment>
<dbReference type="PANTHER" id="PTHR22726:SF24">
    <property type="entry name" value="M48 FAMILY METALLOPEPTIDASE"/>
    <property type="match status" value="1"/>
</dbReference>
<dbReference type="CDD" id="cd07331">
    <property type="entry name" value="M48C_Oma1_like"/>
    <property type="match status" value="1"/>
</dbReference>
<evidence type="ECO:0000259" key="8">
    <source>
        <dbReference type="Pfam" id="PF01435"/>
    </source>
</evidence>
<dbReference type="EMBL" id="QFFI01000056">
    <property type="protein sequence ID" value="PWG61000.1"/>
    <property type="molecule type" value="Genomic_DNA"/>
</dbReference>
<organism evidence="9 11">
    <name type="scientific">Sediminicurvatus halobius</name>
    <dbReference type="NCBI Taxonomy" id="2182432"/>
    <lineage>
        <taxon>Bacteria</taxon>
        <taxon>Pseudomonadati</taxon>
        <taxon>Pseudomonadota</taxon>
        <taxon>Gammaproteobacteria</taxon>
        <taxon>Chromatiales</taxon>
        <taxon>Ectothiorhodospiraceae</taxon>
        <taxon>Sediminicurvatus</taxon>
    </lineage>
</organism>
<comment type="cofactor">
    <cofactor evidence="6">
        <name>Zn(2+)</name>
        <dbReference type="ChEBI" id="CHEBI:29105"/>
    </cofactor>
    <text evidence="6">Binds 1 zinc ion per subunit.</text>
</comment>
<evidence type="ECO:0000256" key="3">
    <source>
        <dbReference type="ARBA" id="ARBA00022801"/>
    </source>
</evidence>
<dbReference type="Gene3D" id="3.30.2010.10">
    <property type="entry name" value="Metalloproteases ('zincins'), catalytic domain"/>
    <property type="match status" value="1"/>
</dbReference>
<keyword evidence="2" id="KW-0479">Metal-binding</keyword>
<evidence type="ECO:0000256" key="4">
    <source>
        <dbReference type="ARBA" id="ARBA00022833"/>
    </source>
</evidence>